<organism evidence="1 2">
    <name type="scientific">Bacillus songklensis</name>
    <dbReference type="NCBI Taxonomy" id="1069116"/>
    <lineage>
        <taxon>Bacteria</taxon>
        <taxon>Bacillati</taxon>
        <taxon>Bacillota</taxon>
        <taxon>Bacilli</taxon>
        <taxon>Bacillales</taxon>
        <taxon>Bacillaceae</taxon>
        <taxon>Bacillus</taxon>
    </lineage>
</organism>
<keyword evidence="2" id="KW-1185">Reference proteome</keyword>
<comment type="caution">
    <text evidence="1">The sequence shown here is derived from an EMBL/GenBank/DDBJ whole genome shotgun (WGS) entry which is preliminary data.</text>
</comment>
<dbReference type="Proteomes" id="UP001595752">
    <property type="component" value="Unassembled WGS sequence"/>
</dbReference>
<reference evidence="2" key="1">
    <citation type="journal article" date="2019" name="Int. J. Syst. Evol. Microbiol.">
        <title>The Global Catalogue of Microorganisms (GCM) 10K type strain sequencing project: providing services to taxonomists for standard genome sequencing and annotation.</title>
        <authorList>
            <consortium name="The Broad Institute Genomics Platform"/>
            <consortium name="The Broad Institute Genome Sequencing Center for Infectious Disease"/>
            <person name="Wu L."/>
            <person name="Ma J."/>
        </authorList>
    </citation>
    <scope>NUCLEOTIDE SEQUENCE [LARGE SCALE GENOMIC DNA]</scope>
    <source>
        <strain evidence="2">CCUG 61889</strain>
    </source>
</reference>
<dbReference type="EMBL" id="JBHRZT010000073">
    <property type="protein sequence ID" value="MFC3886519.1"/>
    <property type="molecule type" value="Genomic_DNA"/>
</dbReference>
<dbReference type="SUPFAM" id="SSF160544">
    <property type="entry name" value="EscU C-terminal domain-like"/>
    <property type="match status" value="1"/>
</dbReference>
<protein>
    <submittedName>
        <fullName evidence="1">EscU/YscU/HrcU family type III secretion system export apparatus switch protein</fullName>
    </submittedName>
</protein>
<accession>A0ABV8BB03</accession>
<proteinExistence type="predicted"/>
<sequence length="92" mass="10389">MNHTSYPHKQKSKVVLRQYGESGIQPLHQTAGTLMSKLVKEAEKQQVPIQEDEALLESMTNIDLGEHVPPQLYAVIAEMLTFIQEIENDETA</sequence>
<evidence type="ECO:0000313" key="1">
    <source>
        <dbReference type="EMBL" id="MFC3886519.1"/>
    </source>
</evidence>
<gene>
    <name evidence="1" type="ORF">ACFOU2_24705</name>
</gene>
<name>A0ABV8BB03_9BACI</name>
<dbReference type="InterPro" id="IPR029025">
    <property type="entry name" value="T3SS_substrate_exporter_C"/>
</dbReference>
<evidence type="ECO:0000313" key="2">
    <source>
        <dbReference type="Proteomes" id="UP001595752"/>
    </source>
</evidence>
<dbReference type="Gene3D" id="3.40.1690.10">
    <property type="entry name" value="secretion proteins EscU"/>
    <property type="match status" value="1"/>
</dbReference>